<dbReference type="InterPro" id="IPR020568">
    <property type="entry name" value="Ribosomal_Su5_D2-typ_SF"/>
</dbReference>
<dbReference type="Pfam" id="PF01205">
    <property type="entry name" value="Impact_N"/>
    <property type="match status" value="1"/>
</dbReference>
<evidence type="ECO:0000313" key="3">
    <source>
        <dbReference type="EMBL" id="ESK93681.1"/>
    </source>
</evidence>
<evidence type="ECO:0000259" key="2">
    <source>
        <dbReference type="Pfam" id="PF01205"/>
    </source>
</evidence>
<keyword evidence="4" id="KW-1185">Reference proteome</keyword>
<accession>V2XLH4</accession>
<dbReference type="PANTHER" id="PTHR16301:SF25">
    <property type="entry name" value="PROTEIN IMPACT"/>
    <property type="match status" value="1"/>
</dbReference>
<dbReference type="InterPro" id="IPR036956">
    <property type="entry name" value="Impact_N_sf"/>
</dbReference>
<dbReference type="STRING" id="1381753.V2XLH4"/>
<dbReference type="OrthoDB" id="69641at2759"/>
<dbReference type="GO" id="GO:0006446">
    <property type="term" value="P:regulation of translational initiation"/>
    <property type="evidence" value="ECO:0007669"/>
    <property type="project" value="TreeGrafter"/>
</dbReference>
<dbReference type="PANTHER" id="PTHR16301">
    <property type="entry name" value="IMPACT-RELATED"/>
    <property type="match status" value="1"/>
</dbReference>
<organism evidence="3 4">
    <name type="scientific">Moniliophthora roreri (strain MCA 2997)</name>
    <name type="common">Cocoa frosty pod rot fungus</name>
    <name type="synonym">Crinipellis roreri</name>
    <dbReference type="NCBI Taxonomy" id="1381753"/>
    <lineage>
        <taxon>Eukaryota</taxon>
        <taxon>Fungi</taxon>
        <taxon>Dikarya</taxon>
        <taxon>Basidiomycota</taxon>
        <taxon>Agaricomycotina</taxon>
        <taxon>Agaricomycetes</taxon>
        <taxon>Agaricomycetidae</taxon>
        <taxon>Agaricales</taxon>
        <taxon>Marasmiineae</taxon>
        <taxon>Marasmiaceae</taxon>
        <taxon>Moniliophthora</taxon>
    </lineage>
</organism>
<dbReference type="KEGG" id="mrr:Moror_1498"/>
<protein>
    <recommendedName>
        <fullName evidence="2">Impact N-terminal domain-containing protein</fullName>
    </recommendedName>
</protein>
<dbReference type="GO" id="GO:0005737">
    <property type="term" value="C:cytoplasm"/>
    <property type="evidence" value="ECO:0007669"/>
    <property type="project" value="TreeGrafter"/>
</dbReference>
<sequence length="190" mass="21087">MRISLSSSRAIRPLILEPDPRRHTKNTIVTTNPAAEDENWPHPITASDRIYDRKSVFLAHASHLPSKTHLAPFLNHLTSLPELKRATHCMYAYRTTEASSGHQSGATTRIIIGQNDGGESGAGNQLSRLLEVTGCENVVIVVSRWYGGVQLGSDRWKRIAHVAKEALSRGNFLKEGAKASRDQSEKKQRK</sequence>
<dbReference type="Gene3D" id="3.30.230.30">
    <property type="entry name" value="Impact, N-terminal domain"/>
    <property type="match status" value="1"/>
</dbReference>
<dbReference type="AlphaFoldDB" id="V2XLH4"/>
<comment type="caution">
    <text evidence="3">The sequence shown here is derived from an EMBL/GenBank/DDBJ whole genome shotgun (WGS) entry which is preliminary data.</text>
</comment>
<dbReference type="Proteomes" id="UP000017559">
    <property type="component" value="Unassembled WGS sequence"/>
</dbReference>
<dbReference type="EMBL" id="AWSO01000180">
    <property type="protein sequence ID" value="ESK93681.1"/>
    <property type="molecule type" value="Genomic_DNA"/>
</dbReference>
<gene>
    <name evidence="3" type="ORF">Moror_1498</name>
</gene>
<proteinExistence type="inferred from homology"/>
<feature type="domain" description="Impact N-terminal" evidence="2">
    <location>
        <begin position="53"/>
        <end position="167"/>
    </location>
</feature>
<name>V2XLH4_MONRO</name>
<reference evidence="3 4" key="1">
    <citation type="journal article" date="2014" name="BMC Genomics">
        <title>Genome and secretome analysis of the hemibiotrophic fungal pathogen, Moniliophthora roreri, which causes frosty pod rot disease of cacao: mechanisms of the biotrophic and necrotrophic phases.</title>
        <authorList>
            <person name="Meinhardt L.W."/>
            <person name="Costa G.G.L."/>
            <person name="Thomazella D.P.T."/>
            <person name="Teixeira P.J.P.L."/>
            <person name="Carazzolle M.F."/>
            <person name="Schuster S.C."/>
            <person name="Carlson J.E."/>
            <person name="Guiltinan M.J."/>
            <person name="Mieczkowski P."/>
            <person name="Farmer A."/>
            <person name="Ramaraj T."/>
            <person name="Crozier J."/>
            <person name="Davis R.E."/>
            <person name="Shao J."/>
            <person name="Melnick R.L."/>
            <person name="Pereira G.A.G."/>
            <person name="Bailey B.A."/>
        </authorList>
    </citation>
    <scope>NUCLEOTIDE SEQUENCE [LARGE SCALE GENOMIC DNA]</scope>
    <source>
        <strain evidence="3 4">MCA 2997</strain>
    </source>
</reference>
<evidence type="ECO:0000256" key="1">
    <source>
        <dbReference type="ARBA" id="ARBA00007665"/>
    </source>
</evidence>
<dbReference type="InterPro" id="IPR023582">
    <property type="entry name" value="Impact"/>
</dbReference>
<comment type="similarity">
    <text evidence="1">Belongs to the IMPACT family.</text>
</comment>
<dbReference type="GO" id="GO:0140469">
    <property type="term" value="P:GCN2-mediated signaling"/>
    <property type="evidence" value="ECO:0007669"/>
    <property type="project" value="TreeGrafter"/>
</dbReference>
<evidence type="ECO:0000313" key="4">
    <source>
        <dbReference type="Proteomes" id="UP000017559"/>
    </source>
</evidence>
<dbReference type="SUPFAM" id="SSF54211">
    <property type="entry name" value="Ribosomal protein S5 domain 2-like"/>
    <property type="match status" value="1"/>
</dbReference>
<dbReference type="InterPro" id="IPR001498">
    <property type="entry name" value="Impact_N"/>
</dbReference>
<dbReference type="HOGENOM" id="CLU_045276_2_0_1"/>